<keyword evidence="2" id="KW-0732">Signal</keyword>
<dbReference type="EMBL" id="RJVI01000002">
    <property type="protein sequence ID" value="ROR32733.1"/>
    <property type="molecule type" value="Genomic_DNA"/>
</dbReference>
<evidence type="ECO:0000259" key="3">
    <source>
        <dbReference type="Pfam" id="PF07603"/>
    </source>
</evidence>
<evidence type="ECO:0000259" key="4">
    <source>
        <dbReference type="Pfam" id="PF14522"/>
    </source>
</evidence>
<comment type="caution">
    <text evidence="5">The sequence shown here is derived from an EMBL/GenBank/DDBJ whole genome shotgun (WGS) entry which is preliminary data.</text>
</comment>
<reference evidence="5 6" key="1">
    <citation type="submission" date="2018-11" db="EMBL/GenBank/DDBJ databases">
        <title>Genomic Encyclopedia of Type Strains, Phase IV (KMG-IV): sequencing the most valuable type-strain genomes for metagenomic binning, comparative biology and taxonomic classification.</title>
        <authorList>
            <person name="Goeker M."/>
        </authorList>
    </citation>
    <scope>NUCLEOTIDE SEQUENCE [LARGE SCALE GENOMIC DNA]</scope>
    <source>
        <strain evidence="5 6">DSM 100275</strain>
    </source>
</reference>
<evidence type="ECO:0000256" key="2">
    <source>
        <dbReference type="SAM" id="SignalP"/>
    </source>
</evidence>
<keyword evidence="6" id="KW-1185">Reference proteome</keyword>
<protein>
    <submittedName>
        <fullName evidence="5">C(7)-type cytochrome triheme protein</fullName>
    </submittedName>
</protein>
<organism evidence="5 6">
    <name type="scientific">Inmirania thermothiophila</name>
    <dbReference type="NCBI Taxonomy" id="1750597"/>
    <lineage>
        <taxon>Bacteria</taxon>
        <taxon>Pseudomonadati</taxon>
        <taxon>Pseudomonadota</taxon>
        <taxon>Gammaproteobacteria</taxon>
        <taxon>Chromatiales</taxon>
        <taxon>Ectothiorhodospiraceae</taxon>
        <taxon>Inmirania</taxon>
    </lineage>
</organism>
<dbReference type="InterPro" id="IPR026352">
    <property type="entry name" value="Nanowire_3heme"/>
</dbReference>
<dbReference type="Gene3D" id="3.90.10.10">
    <property type="entry name" value="Cytochrome C3"/>
    <property type="match status" value="1"/>
</dbReference>
<dbReference type="Pfam" id="PF14522">
    <property type="entry name" value="Cytochrome_C7"/>
    <property type="match status" value="1"/>
</dbReference>
<evidence type="ECO:0000313" key="6">
    <source>
        <dbReference type="Proteomes" id="UP000276634"/>
    </source>
</evidence>
<dbReference type="Pfam" id="PF07603">
    <property type="entry name" value="Lcl_C"/>
    <property type="match status" value="1"/>
</dbReference>
<dbReference type="Proteomes" id="UP000276634">
    <property type="component" value="Unassembled WGS sequence"/>
</dbReference>
<dbReference type="InterPro" id="IPR036280">
    <property type="entry name" value="Multihaem_cyt_sf"/>
</dbReference>
<feature type="chain" id="PRO_5018125993" evidence="2">
    <location>
        <begin position="27"/>
        <end position="338"/>
    </location>
</feature>
<name>A0A3N1Y1N1_9GAMM</name>
<evidence type="ECO:0000313" key="5">
    <source>
        <dbReference type="EMBL" id="ROR32733.1"/>
    </source>
</evidence>
<sequence>MRGGVRTWLAATVLLLGAAAAPAVQRCDPGARRTSPAERFIVNEDGTVTDRVTRLTWARCPVGQPWDGRTCQPGKPYAVWFSWREAQEAAAEARLAGHADWRLPNIQELESIVERACVEPAVNTEVFPGTLPNAIFWSAGEDPENDGYAWAVDMADGATKSVLKDSVTFQVRLVRGRPLVFHRSEAGGDEAPADDGIHDPTNPDLGLLQRPEEAFAPLPKDRTGAPDWAAALRQGVIRPRAALTDGEAVEVRDDVILMKDTRQMPWVAFPHDIHSRWLACANCHDAIFVARKGANDLRMDEILRGEQCGRCHGKVAFSPFVCERCHSVPHEGSPRPWW</sequence>
<feature type="signal peptide" evidence="2">
    <location>
        <begin position="1"/>
        <end position="26"/>
    </location>
</feature>
<dbReference type="PANTHER" id="PTHR35812:SF1">
    <property type="entry name" value="LIPOPROTEIN"/>
    <property type="match status" value="1"/>
</dbReference>
<evidence type="ECO:0000256" key="1">
    <source>
        <dbReference type="SAM" id="MobiDB-lite"/>
    </source>
</evidence>
<dbReference type="InterPro" id="IPR029467">
    <property type="entry name" value="Cyt_c7-like"/>
</dbReference>
<dbReference type="InterPro" id="IPR011460">
    <property type="entry name" value="Lcl_C"/>
</dbReference>
<gene>
    <name evidence="5" type="ORF">EDC57_1944</name>
</gene>
<dbReference type="PANTHER" id="PTHR35812">
    <property type="entry name" value="LIPOPROTEIN"/>
    <property type="match status" value="1"/>
</dbReference>
<feature type="region of interest" description="Disordered" evidence="1">
    <location>
        <begin position="184"/>
        <end position="203"/>
    </location>
</feature>
<dbReference type="NCBIfam" id="TIGR04257">
    <property type="entry name" value="nanowire_3heme"/>
    <property type="match status" value="1"/>
</dbReference>
<feature type="domain" description="Lcl C-terminal" evidence="3">
    <location>
        <begin position="46"/>
        <end position="175"/>
    </location>
</feature>
<dbReference type="SUPFAM" id="SSF48695">
    <property type="entry name" value="Multiheme cytochromes"/>
    <property type="match status" value="1"/>
</dbReference>
<dbReference type="AlphaFoldDB" id="A0A3N1Y1N1"/>
<feature type="domain" description="Cytochrome c7-like" evidence="4">
    <location>
        <begin position="267"/>
        <end position="327"/>
    </location>
</feature>
<accession>A0A3N1Y1N1</accession>
<proteinExistence type="predicted"/>